<keyword evidence="5" id="KW-0999">Mitochondrion inner membrane</keyword>
<name>A0AAP0I739_9MAGN</name>
<keyword evidence="10" id="KW-1185">Reference proteome</keyword>
<dbReference type="PANTHER" id="PTHR12653">
    <property type="entry name" value="NADH-UBIQUINONE OXIDOREDUCTASE 13 KD-B SUBUNIT"/>
    <property type="match status" value="1"/>
</dbReference>
<evidence type="ECO:0000256" key="1">
    <source>
        <dbReference type="ARBA" id="ARBA00004443"/>
    </source>
</evidence>
<dbReference type="GO" id="GO:0005743">
    <property type="term" value="C:mitochondrial inner membrane"/>
    <property type="evidence" value="ECO:0007669"/>
    <property type="project" value="UniProtKB-SubCell"/>
</dbReference>
<dbReference type="PANTHER" id="PTHR12653:SF0">
    <property type="entry name" value="NADH DEHYDROGENASE [UBIQUINONE] 1 ALPHA SUBCOMPLEX SUBUNIT 5"/>
    <property type="match status" value="1"/>
</dbReference>
<keyword evidence="8" id="KW-0472">Membrane</keyword>
<reference evidence="9 10" key="1">
    <citation type="submission" date="2024-01" db="EMBL/GenBank/DDBJ databases">
        <title>Genome assemblies of Stephania.</title>
        <authorList>
            <person name="Yang L."/>
        </authorList>
    </citation>
    <scope>NUCLEOTIDE SEQUENCE [LARGE SCALE GENOMIC DNA]</scope>
    <source>
        <strain evidence="9">QJT</strain>
        <tissue evidence="9">Leaf</tissue>
    </source>
</reference>
<evidence type="ECO:0000313" key="10">
    <source>
        <dbReference type="Proteomes" id="UP001417504"/>
    </source>
</evidence>
<keyword evidence="4" id="KW-0679">Respiratory chain</keyword>
<evidence type="ECO:0000313" key="9">
    <source>
        <dbReference type="EMBL" id="KAK9109830.1"/>
    </source>
</evidence>
<dbReference type="InterPro" id="IPR006806">
    <property type="entry name" value="NDUFA5"/>
</dbReference>
<evidence type="ECO:0000256" key="7">
    <source>
        <dbReference type="ARBA" id="ARBA00023128"/>
    </source>
</evidence>
<gene>
    <name evidence="9" type="ORF">Sjap_017890</name>
</gene>
<evidence type="ECO:0000256" key="4">
    <source>
        <dbReference type="ARBA" id="ARBA00022660"/>
    </source>
</evidence>
<evidence type="ECO:0000256" key="2">
    <source>
        <dbReference type="ARBA" id="ARBA00010261"/>
    </source>
</evidence>
<sequence>MSPSTSPTTHSLSCPHDVLKPTTYPSLFPSARCLTFRNFCQPLSLQSLFINLNIKDLRVGKMKETIGIIGLDVVLNARVVLISLCTKTLHKIKAVLGDEGYRKFIKSSLRHRLKVCEEEKD</sequence>
<comment type="subcellular location">
    <subcellularLocation>
        <location evidence="1">Mitochondrion inner membrane</location>
        <topology evidence="1">Peripheral membrane protein</topology>
        <orientation evidence="1">Matrix side</orientation>
    </subcellularLocation>
</comment>
<dbReference type="AlphaFoldDB" id="A0AAP0I739"/>
<evidence type="ECO:0000256" key="8">
    <source>
        <dbReference type="ARBA" id="ARBA00023136"/>
    </source>
</evidence>
<keyword evidence="3" id="KW-0813">Transport</keyword>
<dbReference type="EMBL" id="JBBNAE010000007">
    <property type="protein sequence ID" value="KAK9109830.1"/>
    <property type="molecule type" value="Genomic_DNA"/>
</dbReference>
<comment type="caution">
    <text evidence="9">The sequence shown here is derived from an EMBL/GenBank/DDBJ whole genome shotgun (WGS) entry which is preliminary data.</text>
</comment>
<evidence type="ECO:0000256" key="3">
    <source>
        <dbReference type="ARBA" id="ARBA00022448"/>
    </source>
</evidence>
<evidence type="ECO:0000256" key="6">
    <source>
        <dbReference type="ARBA" id="ARBA00022982"/>
    </source>
</evidence>
<accession>A0AAP0I739</accession>
<dbReference type="Pfam" id="PF04716">
    <property type="entry name" value="ETC_C1_NDUFA5"/>
    <property type="match status" value="1"/>
</dbReference>
<keyword evidence="6" id="KW-0249">Electron transport</keyword>
<organism evidence="9 10">
    <name type="scientific">Stephania japonica</name>
    <dbReference type="NCBI Taxonomy" id="461633"/>
    <lineage>
        <taxon>Eukaryota</taxon>
        <taxon>Viridiplantae</taxon>
        <taxon>Streptophyta</taxon>
        <taxon>Embryophyta</taxon>
        <taxon>Tracheophyta</taxon>
        <taxon>Spermatophyta</taxon>
        <taxon>Magnoliopsida</taxon>
        <taxon>Ranunculales</taxon>
        <taxon>Menispermaceae</taxon>
        <taxon>Menispermoideae</taxon>
        <taxon>Cissampelideae</taxon>
        <taxon>Stephania</taxon>
    </lineage>
</organism>
<keyword evidence="7" id="KW-0496">Mitochondrion</keyword>
<dbReference type="GO" id="GO:0022904">
    <property type="term" value="P:respiratory electron transport chain"/>
    <property type="evidence" value="ECO:0007669"/>
    <property type="project" value="InterPro"/>
</dbReference>
<protein>
    <submittedName>
        <fullName evidence="9">Uncharacterized protein</fullName>
    </submittedName>
</protein>
<dbReference type="Proteomes" id="UP001417504">
    <property type="component" value="Unassembled WGS sequence"/>
</dbReference>
<proteinExistence type="inferred from homology"/>
<comment type="similarity">
    <text evidence="2">Belongs to the complex I NDUFA5 subunit family.</text>
</comment>
<evidence type="ECO:0000256" key="5">
    <source>
        <dbReference type="ARBA" id="ARBA00022792"/>
    </source>
</evidence>